<evidence type="ECO:0008006" key="3">
    <source>
        <dbReference type="Google" id="ProtNLM"/>
    </source>
</evidence>
<dbReference type="EMBL" id="AEDQ01000030">
    <property type="protein sequence ID" value="EFL43749.1"/>
    <property type="molecule type" value="Genomic_DNA"/>
</dbReference>
<dbReference type="SUPFAM" id="SSF50346">
    <property type="entry name" value="PRC-barrel domain"/>
    <property type="match status" value="1"/>
</dbReference>
<sequence length="192" mass="20715">MVESYQGFPFLIQTGDVLFVAPPEISLPRSLRVAHVTRRFSSAAPAIHAASCDAHSAISAPASAIVAFEGITSISDATKLQGRFLFMESSHINPCVLASIPSQLLHKEVVDRTFGSLGTLTEILSSSAQDTWVVRGRYGDVLIPVHDTFVDMDSRMGDVLYVHIPKSLLTLSTGTDAPQRTHGAQKDSHDTL</sequence>
<accession>A0ABN0AZ08</accession>
<comment type="caution">
    <text evidence="1">The sequence shown here is derived from an EMBL/GenBank/DDBJ whole genome shotgun (WGS) entry which is preliminary data.</text>
</comment>
<dbReference type="InterPro" id="IPR011033">
    <property type="entry name" value="PRC_barrel-like_sf"/>
</dbReference>
<dbReference type="RefSeq" id="WP_006304612.1">
    <property type="nucleotide sequence ID" value="NZ_AEDQ01000030.1"/>
</dbReference>
<evidence type="ECO:0000313" key="2">
    <source>
        <dbReference type="Proteomes" id="UP000004431"/>
    </source>
</evidence>
<name>A0ABN0AZ08_9ACTN</name>
<proteinExistence type="predicted"/>
<keyword evidence="2" id="KW-1185">Reference proteome</keyword>
<dbReference type="Gene3D" id="2.30.30.240">
    <property type="entry name" value="PRC-barrel domain"/>
    <property type="match status" value="1"/>
</dbReference>
<reference evidence="1 2" key="1">
    <citation type="submission" date="2010-08" db="EMBL/GenBank/DDBJ databases">
        <authorList>
            <person name="Durkin A.S."/>
            <person name="Madupu R."/>
            <person name="Torralba M."/>
            <person name="Gillis M."/>
            <person name="Methe B."/>
            <person name="Sutton G."/>
            <person name="Nelson K.E."/>
        </authorList>
    </citation>
    <scope>NUCLEOTIDE SEQUENCE [LARGE SCALE GENOMIC DNA]</scope>
    <source>
        <strain evidence="1 2">PB189-T1-4</strain>
    </source>
</reference>
<dbReference type="Proteomes" id="UP000004431">
    <property type="component" value="Unassembled WGS sequence"/>
</dbReference>
<protein>
    <recommendedName>
        <fullName evidence="3">PRC-barrel domain-containing protein</fullName>
    </recommendedName>
</protein>
<gene>
    <name evidence="1" type="ORF">HMPREF9248_0180</name>
</gene>
<organism evidence="1 2">
    <name type="scientific">Fannyhessea vaginae PB189-T1-4</name>
    <dbReference type="NCBI Taxonomy" id="866774"/>
    <lineage>
        <taxon>Bacteria</taxon>
        <taxon>Bacillati</taxon>
        <taxon>Actinomycetota</taxon>
        <taxon>Coriobacteriia</taxon>
        <taxon>Coriobacteriales</taxon>
        <taxon>Atopobiaceae</taxon>
        <taxon>Fannyhessea</taxon>
    </lineage>
</organism>
<evidence type="ECO:0000313" key="1">
    <source>
        <dbReference type="EMBL" id="EFL43749.1"/>
    </source>
</evidence>